<dbReference type="RefSeq" id="WP_099082463.1">
    <property type="nucleotide sequence ID" value="NZ_AWQQ01000037.1"/>
</dbReference>
<evidence type="ECO:0000259" key="2">
    <source>
        <dbReference type="Pfam" id="PF20229"/>
    </source>
</evidence>
<keyword evidence="1" id="KW-0175">Coiled coil</keyword>
<feature type="domain" description="ChrB N-terminal" evidence="2">
    <location>
        <begin position="19"/>
        <end position="170"/>
    </location>
</feature>
<name>A0A2C6LK84_9FIRM</name>
<evidence type="ECO:0000256" key="1">
    <source>
        <dbReference type="SAM" id="Coils"/>
    </source>
</evidence>
<dbReference type="Pfam" id="PF20229">
    <property type="entry name" value="ChrB_N"/>
    <property type="match status" value="1"/>
</dbReference>
<comment type="caution">
    <text evidence="3">The sequence shown here is derived from an EMBL/GenBank/DDBJ whole genome shotgun (WGS) entry which is preliminary data.</text>
</comment>
<dbReference type="AlphaFoldDB" id="A0A2C6LK84"/>
<gene>
    <name evidence="3" type="ORF">P378_05550</name>
</gene>
<dbReference type="EMBL" id="AWQQ01000037">
    <property type="protein sequence ID" value="PHJ38990.1"/>
    <property type="molecule type" value="Genomic_DNA"/>
</dbReference>
<dbReference type="Proteomes" id="UP000222564">
    <property type="component" value="Unassembled WGS sequence"/>
</dbReference>
<dbReference type="InterPro" id="IPR046858">
    <property type="entry name" value="ChrB_N"/>
</dbReference>
<keyword evidence="4" id="KW-1185">Reference proteome</keyword>
<evidence type="ECO:0000313" key="3">
    <source>
        <dbReference type="EMBL" id="PHJ38990.1"/>
    </source>
</evidence>
<feature type="coiled-coil region" evidence="1">
    <location>
        <begin position="102"/>
        <end position="139"/>
    </location>
</feature>
<organism evidence="3 4">
    <name type="scientific">Desulforamulus profundi</name>
    <dbReference type="NCBI Taxonomy" id="1383067"/>
    <lineage>
        <taxon>Bacteria</taxon>
        <taxon>Bacillati</taxon>
        <taxon>Bacillota</taxon>
        <taxon>Clostridia</taxon>
        <taxon>Eubacteriales</taxon>
        <taxon>Peptococcaceae</taxon>
        <taxon>Desulforamulus</taxon>
    </lineage>
</organism>
<dbReference type="OrthoDB" id="9784302at2"/>
<evidence type="ECO:0000313" key="4">
    <source>
        <dbReference type="Proteomes" id="UP000222564"/>
    </source>
</evidence>
<reference evidence="3 4" key="1">
    <citation type="submission" date="2013-09" db="EMBL/GenBank/DDBJ databases">
        <title>Biodegradation of hydrocarbons in the deep terrestrial subsurface : characterization of a microbial consortium composed of two Desulfotomaculum species originating from a deep geological formation.</title>
        <authorList>
            <person name="Aullo T."/>
            <person name="Berlendis S."/>
            <person name="Lascourreges J.-F."/>
            <person name="Dessort D."/>
            <person name="Saint-Laurent S."/>
            <person name="Schraauwers B."/>
            <person name="Mas J."/>
            <person name="Magot M."/>
            <person name="Ranchou-Peyruse A."/>
        </authorList>
    </citation>
    <scope>NUCLEOTIDE SEQUENCE [LARGE SCALE GENOMIC DNA]</scope>
    <source>
        <strain evidence="3 4">Bs107</strain>
    </source>
</reference>
<protein>
    <submittedName>
        <fullName evidence="3">ChrB domain-containing protein</fullName>
    </submittedName>
</protein>
<proteinExistence type="predicted"/>
<sequence length="175" mass="20736">MNDWLLLVYKIPSEPTKLRAAVWRKLKNVGAFYMQNSVCLLPDNKESERYFRQLRKEIEEMGGEAYLFRSHSVGAEEKLLKQINQAKDEEYAEIIDKCEDFLKEIEKEINARHFTYAELEENEEDLEKLKKWYKKLVARDFLNASLQQKAGELIMKCREQLDEFSDLVFGLEDNA</sequence>
<accession>A0A2C6LK84</accession>